<feature type="compositionally biased region" description="Polar residues" evidence="2">
    <location>
        <begin position="913"/>
        <end position="929"/>
    </location>
</feature>
<dbReference type="PANTHER" id="PTHR14926:SF1">
    <property type="entry name" value="M-PHASE PHOSPHOPROTEIN 9"/>
    <property type="match status" value="1"/>
</dbReference>
<evidence type="ECO:0000313" key="3">
    <source>
        <dbReference type="Proteomes" id="UP000694888"/>
    </source>
</evidence>
<evidence type="ECO:0000313" key="4">
    <source>
        <dbReference type="RefSeq" id="XP_035829693.1"/>
    </source>
</evidence>
<proteinExistence type="predicted"/>
<dbReference type="PANTHER" id="PTHR14926">
    <property type="entry name" value="M-PHASE PHOSPHOPROTEIN 9"/>
    <property type="match status" value="1"/>
</dbReference>
<evidence type="ECO:0000256" key="2">
    <source>
        <dbReference type="SAM" id="MobiDB-lite"/>
    </source>
</evidence>
<feature type="compositionally biased region" description="Basic and acidic residues" evidence="2">
    <location>
        <begin position="1286"/>
        <end position="1301"/>
    </location>
</feature>
<keyword evidence="1" id="KW-0175">Coiled coil</keyword>
<feature type="compositionally biased region" description="Low complexity" evidence="2">
    <location>
        <begin position="721"/>
        <end position="737"/>
    </location>
</feature>
<feature type="region of interest" description="Disordered" evidence="2">
    <location>
        <begin position="1037"/>
        <end position="1066"/>
    </location>
</feature>
<feature type="compositionally biased region" description="Polar residues" evidence="2">
    <location>
        <begin position="865"/>
        <end position="874"/>
    </location>
</feature>
<feature type="compositionally biased region" description="Polar residues" evidence="2">
    <location>
        <begin position="746"/>
        <end position="755"/>
    </location>
</feature>
<name>A0ABM1W4V0_APLCA</name>
<feature type="compositionally biased region" description="Polar residues" evidence="2">
    <location>
        <begin position="976"/>
        <end position="997"/>
    </location>
</feature>
<feature type="region of interest" description="Disordered" evidence="2">
    <location>
        <begin position="1354"/>
        <end position="1455"/>
    </location>
</feature>
<protein>
    <submittedName>
        <fullName evidence="4">Uncharacterized protein LOC101859997</fullName>
    </submittedName>
</protein>
<reference evidence="4" key="1">
    <citation type="submission" date="2025-08" db="UniProtKB">
        <authorList>
            <consortium name="RefSeq"/>
        </authorList>
    </citation>
    <scope>IDENTIFICATION</scope>
</reference>
<sequence length="1570" mass="172260">MQSQEEEEEGSNSDRPSASGSTPRGGESGEKEEGNYNNAGIEARQELEVANGQVNIVPSGGQNSDDVEIVPSLTVALAAVGRDAEGASVGVPADGSDQDTGDEKTGSSGRSEQSANEVGVAPTPQAVTATSVDLDDFFGTAGVTSSPRSQGQFPALDNVDFESDEEGAGGHDDGERDGGRGGGDMGDGEKETKTGEEEEDGNGLEKDGDYDSGQQQQPVEGAGVPPRGGLDTDTLVEAVAFLHEDGEGEDGCSKIAILEQGRAGSSSGVNRSPQHQEYPLNYQNYKVCKELQPGVKECLILETGEKFLSFSGNCPGGCPSSDNDASQSGPRSVYLVQSERRNNSTTVGERLLERSVNGHSGMGNFSTSLRNVDPETGGFGKVDGVLELQSLHGLESGSGDHYLQSREQHHVDGSSLSSGQNLVWVDQSEAFAYVSLHNAQEESSADAEEMSQRLGGSQQAYITDNGIPVILDNAEDDTKLSLQEQMCRLVMGVGPPVLRDTTTAESGCCGGTARSMMARMEPDLSDVKPIGKKSKRKKDKQEKFYELQPDITIESVEESASMSETDSVIVSANVNNNNNNNSNGDARQGANLNSSNDDGKVEVGDDDDDDAECVVKDEVSPASVEEGDRNNSAGSRLESGRPSTIEEDGEDSYASTLLTSAGYHRSPGGSYRYDHDRGSSPRSRRHDLSHSPGGHAYYSSRGSSFLDSQHYRSGDSSSFYRSGELSSVDSSRLSTRSTRIERGDPRTSQGRSESSMVPKFNTLHDQQVSWLEMFKMIEQQHRTELQSQYKEHQQILRDMQRNMEQELSKQQDTLKQRLSTHREILEELSPGRRSQKHHSSPRDRNQSRHYDIRESASQRPADGQVSATSQTSLQGVPVSLRNPPPLSGYHQDYSSRKPSDQLPLKRSLEHEMSSPSRPADTSLNPSKTSVGKDKQLKGGVYSSPMPLAKVKHKNSPRSSKSCEETSRKSPRGGEGSRNTNATDHSVTSQSQVDSSLAESEDVLSPRSRISLREKHAKHLSDLRAYYEEELREMRQLLSSKQDREVGTATDSGNSGSSGGDGAATAAAAMNAGERILVNENHELRQRCQQLEDDCQDAKIQIRELQQKMQGLEIRASDYAERYDTTQSQVLSLRSRLEELTEFAKEKESRAGDLDSKNKRLGDSLQMAYKKEKELTESLHSAKTTIQRLVDKYETLEKDHQLLKENMSTTEGKLFSSRSEALESNNKLSRLELETKQLQHDNEILKHELALARSSTITRTSYEDAYQPRGSPSSKNSRSPRQTSRPVPERTFRSLSRERQETSTDQSPESETDSEFTRSPIIRAERELKKLQHSLDGGEFEPKLQRKFYGTELSSGSHRAEFPSSPNRSNKSGYSAQGLNNVTAKDSNKSKGILRRDGATTSTTASAPLSTVRGPGRGESAKVKEGRLSGTRSPRSKDLSNASRKPVFENGLSGERAVEMTKSGEVLARPAWEDVYTSMARPSNTGNKSSNLNSTRDQMLRERLQNIENLERKYDDLQNDKRKFESALSKLPSQGHRREKDRLETELDRLDRELGSVRMSLKRFHVLKSTI</sequence>
<feature type="coiled-coil region" evidence="1">
    <location>
        <begin position="1178"/>
        <end position="1247"/>
    </location>
</feature>
<evidence type="ECO:0000256" key="1">
    <source>
        <dbReference type="SAM" id="Coils"/>
    </source>
</evidence>
<feature type="compositionally biased region" description="Polar residues" evidence="2">
    <location>
        <begin position="142"/>
        <end position="152"/>
    </location>
</feature>
<feature type="compositionally biased region" description="Basic and acidic residues" evidence="2">
    <location>
        <begin position="840"/>
        <end position="856"/>
    </location>
</feature>
<feature type="region of interest" description="Disordered" evidence="2">
    <location>
        <begin position="572"/>
        <end position="759"/>
    </location>
</feature>
<feature type="compositionally biased region" description="Polar residues" evidence="2">
    <location>
        <begin position="106"/>
        <end position="116"/>
    </location>
</feature>
<accession>A0ABM1W4V0</accession>
<feature type="region of interest" description="Disordered" evidence="2">
    <location>
        <begin position="825"/>
        <end position="1004"/>
    </location>
</feature>
<organism evidence="3 4">
    <name type="scientific">Aplysia californica</name>
    <name type="common">California sea hare</name>
    <dbReference type="NCBI Taxonomy" id="6500"/>
    <lineage>
        <taxon>Eukaryota</taxon>
        <taxon>Metazoa</taxon>
        <taxon>Spiralia</taxon>
        <taxon>Lophotrochozoa</taxon>
        <taxon>Mollusca</taxon>
        <taxon>Gastropoda</taxon>
        <taxon>Heterobranchia</taxon>
        <taxon>Euthyneura</taxon>
        <taxon>Tectipleura</taxon>
        <taxon>Aplysiida</taxon>
        <taxon>Aplysioidea</taxon>
        <taxon>Aplysiidae</taxon>
        <taxon>Aplysia</taxon>
    </lineage>
</organism>
<feature type="compositionally biased region" description="Low complexity" evidence="2">
    <location>
        <begin position="572"/>
        <end position="583"/>
    </location>
</feature>
<feature type="region of interest" description="Disordered" evidence="2">
    <location>
        <begin position="524"/>
        <end position="543"/>
    </location>
</feature>
<gene>
    <name evidence="4" type="primary">LOC101859997</name>
</gene>
<keyword evidence="3" id="KW-1185">Reference proteome</keyword>
<feature type="compositionally biased region" description="Acidic residues" evidence="2">
    <location>
        <begin position="1"/>
        <end position="11"/>
    </location>
</feature>
<feature type="compositionally biased region" description="Low complexity" evidence="2">
    <location>
        <begin position="1398"/>
        <end position="1410"/>
    </location>
</feature>
<dbReference type="RefSeq" id="XP_035829693.1">
    <property type="nucleotide sequence ID" value="XM_035973800.1"/>
</dbReference>
<feature type="region of interest" description="Disordered" evidence="2">
    <location>
        <begin position="1"/>
        <end position="44"/>
    </location>
</feature>
<feature type="region of interest" description="Disordered" evidence="2">
    <location>
        <begin position="1259"/>
        <end position="1320"/>
    </location>
</feature>
<feature type="compositionally biased region" description="Polar residues" evidence="2">
    <location>
        <begin position="1363"/>
        <end position="1384"/>
    </location>
</feature>
<feature type="coiled-coil region" evidence="1">
    <location>
        <begin position="1073"/>
        <end position="1121"/>
    </location>
</feature>
<dbReference type="Gene3D" id="1.20.5.170">
    <property type="match status" value="1"/>
</dbReference>
<feature type="compositionally biased region" description="Polar residues" evidence="2">
    <location>
        <begin position="1269"/>
        <end position="1284"/>
    </location>
</feature>
<feature type="coiled-coil region" evidence="1">
    <location>
        <begin position="782"/>
        <end position="809"/>
    </location>
</feature>
<feature type="compositionally biased region" description="Polar residues" evidence="2">
    <location>
        <begin position="13"/>
        <end position="22"/>
    </location>
</feature>
<dbReference type="GeneID" id="101859997"/>
<feature type="region of interest" description="Disordered" evidence="2">
    <location>
        <begin position="82"/>
        <end position="231"/>
    </location>
</feature>
<dbReference type="SUPFAM" id="SSF57997">
    <property type="entry name" value="Tropomyosin"/>
    <property type="match status" value="1"/>
</dbReference>
<feature type="compositionally biased region" description="Basic and acidic residues" evidence="2">
    <location>
        <begin position="168"/>
        <end position="179"/>
    </location>
</feature>
<feature type="coiled-coil region" evidence="1">
    <location>
        <begin position="1499"/>
        <end position="1559"/>
    </location>
</feature>
<dbReference type="InterPro" id="IPR026636">
    <property type="entry name" value="MPHOSPH9"/>
</dbReference>
<dbReference type="Proteomes" id="UP000694888">
    <property type="component" value="Unplaced"/>
</dbReference>
<feature type="compositionally biased region" description="Basic and acidic residues" evidence="2">
    <location>
        <begin position="1385"/>
        <end position="1397"/>
    </location>
</feature>